<reference evidence="2 3" key="1">
    <citation type="journal article" date="2018" name="Nat. Ecol. Evol.">
        <title>Pezizomycetes genomes reveal the molecular basis of ectomycorrhizal truffle lifestyle.</title>
        <authorList>
            <person name="Murat C."/>
            <person name="Payen T."/>
            <person name="Noel B."/>
            <person name="Kuo A."/>
            <person name="Morin E."/>
            <person name="Chen J."/>
            <person name="Kohler A."/>
            <person name="Krizsan K."/>
            <person name="Balestrini R."/>
            <person name="Da Silva C."/>
            <person name="Montanini B."/>
            <person name="Hainaut M."/>
            <person name="Levati E."/>
            <person name="Barry K.W."/>
            <person name="Belfiori B."/>
            <person name="Cichocki N."/>
            <person name="Clum A."/>
            <person name="Dockter R.B."/>
            <person name="Fauchery L."/>
            <person name="Guy J."/>
            <person name="Iotti M."/>
            <person name="Le Tacon F."/>
            <person name="Lindquist E.A."/>
            <person name="Lipzen A."/>
            <person name="Malagnac F."/>
            <person name="Mello A."/>
            <person name="Molinier V."/>
            <person name="Miyauchi S."/>
            <person name="Poulain J."/>
            <person name="Riccioni C."/>
            <person name="Rubini A."/>
            <person name="Sitrit Y."/>
            <person name="Splivallo R."/>
            <person name="Traeger S."/>
            <person name="Wang M."/>
            <person name="Zifcakova L."/>
            <person name="Wipf D."/>
            <person name="Zambonelli A."/>
            <person name="Paolocci F."/>
            <person name="Nowrousian M."/>
            <person name="Ottonello S."/>
            <person name="Baldrian P."/>
            <person name="Spatafora J.W."/>
            <person name="Henrissat B."/>
            <person name="Nagy L.G."/>
            <person name="Aury J.M."/>
            <person name="Wincker P."/>
            <person name="Grigoriev I.V."/>
            <person name="Bonfante P."/>
            <person name="Martin F.M."/>
        </authorList>
    </citation>
    <scope>NUCLEOTIDE SEQUENCE [LARGE SCALE GENOMIC DNA]</scope>
    <source>
        <strain evidence="2 3">120613-1</strain>
    </source>
</reference>
<gene>
    <name evidence="2" type="ORF">L873DRAFT_1810362</name>
</gene>
<accession>A0A3N4JIJ1</accession>
<evidence type="ECO:0000256" key="1">
    <source>
        <dbReference type="SAM" id="Coils"/>
    </source>
</evidence>
<protein>
    <submittedName>
        <fullName evidence="2">Uncharacterized protein</fullName>
    </submittedName>
</protein>
<organism evidence="2 3">
    <name type="scientific">Choiromyces venosus 120613-1</name>
    <dbReference type="NCBI Taxonomy" id="1336337"/>
    <lineage>
        <taxon>Eukaryota</taxon>
        <taxon>Fungi</taxon>
        <taxon>Dikarya</taxon>
        <taxon>Ascomycota</taxon>
        <taxon>Pezizomycotina</taxon>
        <taxon>Pezizomycetes</taxon>
        <taxon>Pezizales</taxon>
        <taxon>Tuberaceae</taxon>
        <taxon>Choiromyces</taxon>
    </lineage>
</organism>
<feature type="coiled-coil region" evidence="1">
    <location>
        <begin position="37"/>
        <end position="64"/>
    </location>
</feature>
<dbReference type="AlphaFoldDB" id="A0A3N4JIJ1"/>
<name>A0A3N4JIJ1_9PEZI</name>
<sequence>MLLDQSKQIIVDKDTYQEQVEEREQAILDRRILAYQLLDIEKKIREQEQEIEMRQKHLNDLHNKVREETEENK</sequence>
<keyword evidence="1" id="KW-0175">Coiled coil</keyword>
<keyword evidence="3" id="KW-1185">Reference proteome</keyword>
<feature type="non-terminal residue" evidence="2">
    <location>
        <position position="73"/>
    </location>
</feature>
<proteinExistence type="predicted"/>
<evidence type="ECO:0000313" key="2">
    <source>
        <dbReference type="EMBL" id="RPA97077.1"/>
    </source>
</evidence>
<evidence type="ECO:0000313" key="3">
    <source>
        <dbReference type="Proteomes" id="UP000276215"/>
    </source>
</evidence>
<dbReference type="Proteomes" id="UP000276215">
    <property type="component" value="Unassembled WGS sequence"/>
</dbReference>
<dbReference type="EMBL" id="ML120408">
    <property type="protein sequence ID" value="RPA97077.1"/>
    <property type="molecule type" value="Genomic_DNA"/>
</dbReference>